<dbReference type="AlphaFoldDB" id="A0A4Q1DBW5"/>
<evidence type="ECO:0000259" key="1">
    <source>
        <dbReference type="Pfam" id="PF04264"/>
    </source>
</evidence>
<dbReference type="RefSeq" id="WP_129002686.1">
    <property type="nucleotide sequence ID" value="NZ_SDHZ01000001.1"/>
</dbReference>
<reference evidence="2 3" key="1">
    <citation type="submission" date="2019-01" db="EMBL/GenBank/DDBJ databases">
        <title>Filimonas sp. strain TTM-71.</title>
        <authorList>
            <person name="Chen W.-M."/>
        </authorList>
    </citation>
    <scope>NUCLEOTIDE SEQUENCE [LARGE SCALE GENOMIC DNA]</scope>
    <source>
        <strain evidence="2 3">TTM-71</strain>
    </source>
</reference>
<sequence length="203" mass="22562">MRITKSRMFSATLALVSWVLFAGFYQGAYKARWVILKDCSVKVNGSTNVNKFSCSINGYPNSDTLAFSNNAAMPLAMAGKLALSVSSFDCNNAMMTSDLRKTLKAKEFPHLRITFVSLDKYPALQANPERIKGIVNIELAGVNKRTEVNYSVSADNQKIIHLIGTQTVLFSDFNLTPPRKLGGMIRANNELDVEFRINFRVVP</sequence>
<gene>
    <name evidence="2" type="ORF">ESB13_09170</name>
</gene>
<dbReference type="Pfam" id="PF04264">
    <property type="entry name" value="YceI"/>
    <property type="match status" value="1"/>
</dbReference>
<dbReference type="Proteomes" id="UP000290545">
    <property type="component" value="Unassembled WGS sequence"/>
</dbReference>
<dbReference type="OrthoDB" id="9794147at2"/>
<evidence type="ECO:0000313" key="3">
    <source>
        <dbReference type="Proteomes" id="UP000290545"/>
    </source>
</evidence>
<dbReference type="SUPFAM" id="SSF101874">
    <property type="entry name" value="YceI-like"/>
    <property type="match status" value="1"/>
</dbReference>
<dbReference type="InterPro" id="IPR007372">
    <property type="entry name" value="Lipid/polyisoprenoid-bd_YceI"/>
</dbReference>
<protein>
    <submittedName>
        <fullName evidence="2">YceI family protein</fullName>
    </submittedName>
</protein>
<comment type="caution">
    <text evidence="2">The sequence shown here is derived from an EMBL/GenBank/DDBJ whole genome shotgun (WGS) entry which is preliminary data.</text>
</comment>
<proteinExistence type="predicted"/>
<organism evidence="2 3">
    <name type="scientific">Filimonas effusa</name>
    <dbReference type="NCBI Taxonomy" id="2508721"/>
    <lineage>
        <taxon>Bacteria</taxon>
        <taxon>Pseudomonadati</taxon>
        <taxon>Bacteroidota</taxon>
        <taxon>Chitinophagia</taxon>
        <taxon>Chitinophagales</taxon>
        <taxon>Chitinophagaceae</taxon>
        <taxon>Filimonas</taxon>
    </lineage>
</organism>
<feature type="domain" description="Lipid/polyisoprenoid-binding YceI-like" evidence="1">
    <location>
        <begin position="66"/>
        <end position="199"/>
    </location>
</feature>
<accession>A0A4Q1DBW5</accession>
<name>A0A4Q1DBW5_9BACT</name>
<dbReference type="InterPro" id="IPR036761">
    <property type="entry name" value="TTHA0802/YceI-like_sf"/>
</dbReference>
<dbReference type="EMBL" id="SDHZ01000001">
    <property type="protein sequence ID" value="RXK86937.1"/>
    <property type="molecule type" value="Genomic_DNA"/>
</dbReference>
<keyword evidence="3" id="KW-1185">Reference proteome</keyword>
<dbReference type="Gene3D" id="2.40.128.110">
    <property type="entry name" value="Lipid/polyisoprenoid-binding, YceI-like"/>
    <property type="match status" value="1"/>
</dbReference>
<evidence type="ECO:0000313" key="2">
    <source>
        <dbReference type="EMBL" id="RXK86937.1"/>
    </source>
</evidence>